<evidence type="ECO:0000313" key="13">
    <source>
        <dbReference type="Proteomes" id="UP000038040"/>
    </source>
</evidence>
<comment type="pathway">
    <text evidence="2 10">Protein modification; eIF5A hypusination.</text>
</comment>
<feature type="binding site" evidence="10">
    <location>
        <position position="48"/>
    </location>
    <ligand>
        <name>Fe cation</name>
        <dbReference type="ChEBI" id="CHEBI:24875"/>
        <label>1</label>
    </ligand>
</feature>
<dbReference type="WBParaSite" id="DME_0000088501-mRNA-1">
    <property type="protein sequence ID" value="DME_0000088501-mRNA-1"/>
    <property type="gene ID" value="DME_0000088501"/>
</dbReference>
<evidence type="ECO:0000313" key="15">
    <source>
        <dbReference type="WBParaSite" id="DME_0000088501-mRNA-1"/>
    </source>
</evidence>
<dbReference type="EC" id="1.14.99.29" evidence="10"/>
<evidence type="ECO:0000313" key="14">
    <source>
        <dbReference type="Proteomes" id="UP000274756"/>
    </source>
</evidence>
<dbReference type="Pfam" id="PF03130">
    <property type="entry name" value="HEAT_PBS"/>
    <property type="match status" value="1"/>
</dbReference>
<evidence type="ECO:0000256" key="11">
    <source>
        <dbReference type="PROSITE-ProRule" id="PRU00103"/>
    </source>
</evidence>
<evidence type="ECO:0000256" key="3">
    <source>
        <dbReference type="ARBA" id="ARBA00022723"/>
    </source>
</evidence>
<sequence>MFAFLMFCRANLVERYRALFVLRNLADDRAVHWMAKCFDDTSALLKHEVAYCLGQTNNLTALPILKTVLQDENQEIIVRHEAAEALGAIGDESSVAILQKYAYDKQQELLETCQLALKRIEWRLEQKAIGKDFIDRSPYNSIDPAPAAEENDVELLGQLLLNPTKSLWERYRAMFALRNINTDKSIATLAKGLQCKDSALFRHEVAYALGQVASNVAFEQLRLGLENIDENPMVRHECAEALGSIGSPDCEALLTKFLCDKEHVVRESCVVALDIAEYRNSDDIGYIVDSTAESPS</sequence>
<evidence type="ECO:0000256" key="4">
    <source>
        <dbReference type="ARBA" id="ARBA00022737"/>
    </source>
</evidence>
<keyword evidence="6 10" id="KW-0408">Iron</keyword>
<dbReference type="SMART" id="SM00567">
    <property type="entry name" value="EZ_HEAT"/>
    <property type="match status" value="6"/>
</dbReference>
<keyword evidence="5 10" id="KW-0560">Oxidoreductase</keyword>
<dbReference type="UniPathway" id="UPA00354"/>
<dbReference type="PROSITE" id="PS50077">
    <property type="entry name" value="HEAT_REPEAT"/>
    <property type="match status" value="1"/>
</dbReference>
<proteinExistence type="inferred from homology"/>
<keyword evidence="7 10" id="KW-0503">Monooxygenase</keyword>
<evidence type="ECO:0000256" key="2">
    <source>
        <dbReference type="ARBA" id="ARBA00005041"/>
    </source>
</evidence>
<dbReference type="EMBL" id="UYYG01001152">
    <property type="protein sequence ID" value="VDN55272.1"/>
    <property type="molecule type" value="Genomic_DNA"/>
</dbReference>
<dbReference type="OrthoDB" id="421002at2759"/>
<evidence type="ECO:0000256" key="9">
    <source>
        <dbReference type="ARBA" id="ARBA00045876"/>
    </source>
</evidence>
<evidence type="ECO:0000313" key="12">
    <source>
        <dbReference type="EMBL" id="VDN55272.1"/>
    </source>
</evidence>
<dbReference type="Pfam" id="PF13646">
    <property type="entry name" value="HEAT_2"/>
    <property type="match status" value="2"/>
</dbReference>
<dbReference type="PANTHER" id="PTHR12697">
    <property type="entry name" value="PBS LYASE HEAT-LIKE PROTEIN"/>
    <property type="match status" value="1"/>
</dbReference>
<feature type="binding site" evidence="10">
    <location>
        <position position="80"/>
    </location>
    <ligand>
        <name>Fe cation</name>
        <dbReference type="ChEBI" id="CHEBI:24875"/>
        <label>1</label>
    </ligand>
</feature>
<dbReference type="Proteomes" id="UP000274756">
    <property type="component" value="Unassembled WGS sequence"/>
</dbReference>
<evidence type="ECO:0000256" key="7">
    <source>
        <dbReference type="ARBA" id="ARBA00023033"/>
    </source>
</evidence>
<gene>
    <name evidence="12" type="ORF">DME_LOCUS5245</name>
</gene>
<feature type="binding site" evidence="10">
    <location>
        <position position="81"/>
    </location>
    <ligand>
        <name>Fe cation</name>
        <dbReference type="ChEBI" id="CHEBI:24875"/>
        <label>1</label>
    </ligand>
</feature>
<feature type="binding site" evidence="10">
    <location>
        <position position="236"/>
    </location>
    <ligand>
        <name>Fe cation</name>
        <dbReference type="ChEBI" id="CHEBI:24875"/>
        <label>2</label>
    </ligand>
</feature>
<dbReference type="GO" id="GO:0046872">
    <property type="term" value="F:metal ion binding"/>
    <property type="evidence" value="ECO:0007669"/>
    <property type="project" value="UniProtKB-KW"/>
</dbReference>
<comment type="similarity">
    <text evidence="10">Belongs to the deoxyhypusine hydroxylase family.</text>
</comment>
<comment type="cofactor">
    <cofactor evidence="10">
        <name>Fe(2+)</name>
        <dbReference type="ChEBI" id="CHEBI:29033"/>
    </cofactor>
    <text evidence="10">Binds 2 Fe(2+) ions per subunit.</text>
</comment>
<feature type="repeat" description="HEAT" evidence="11">
    <location>
        <begin position="61"/>
        <end position="101"/>
    </location>
</feature>
<keyword evidence="4" id="KW-0677">Repeat</keyword>
<feature type="binding site" evidence="10">
    <location>
        <position position="204"/>
    </location>
    <ligand>
        <name>Fe cation</name>
        <dbReference type="ChEBI" id="CHEBI:24875"/>
        <label>2</label>
    </ligand>
</feature>
<evidence type="ECO:0000256" key="10">
    <source>
        <dbReference type="HAMAP-Rule" id="MF_03101"/>
    </source>
</evidence>
<dbReference type="InterPro" id="IPR027517">
    <property type="entry name" value="Deoxyhypusine_hydroxylase"/>
</dbReference>
<dbReference type="Proteomes" id="UP000038040">
    <property type="component" value="Unplaced"/>
</dbReference>
<dbReference type="FunFam" id="1.25.10.10:FF:000099">
    <property type="entry name" value="Deoxyhypusine hydroxylase"/>
    <property type="match status" value="1"/>
</dbReference>
<feature type="binding site" evidence="10">
    <location>
        <position position="237"/>
    </location>
    <ligand>
        <name>Fe cation</name>
        <dbReference type="ChEBI" id="CHEBI:24875"/>
        <label>2</label>
    </ligand>
</feature>
<feature type="binding site" evidence="10">
    <location>
        <position position="47"/>
    </location>
    <ligand>
        <name>Fe cation</name>
        <dbReference type="ChEBI" id="CHEBI:24875"/>
        <label>1</label>
    </ligand>
</feature>
<comment type="catalytic activity">
    <reaction evidence="1 10">
        <text>[eIF5A protein]-deoxyhypusine + AH2 + O2 = [eIF5A protein]-hypusine + A + H2O</text>
        <dbReference type="Rhea" id="RHEA:14101"/>
        <dbReference type="Rhea" id="RHEA-COMP:10144"/>
        <dbReference type="Rhea" id="RHEA-COMP:12592"/>
        <dbReference type="ChEBI" id="CHEBI:13193"/>
        <dbReference type="ChEBI" id="CHEBI:15377"/>
        <dbReference type="ChEBI" id="CHEBI:15379"/>
        <dbReference type="ChEBI" id="CHEBI:17499"/>
        <dbReference type="ChEBI" id="CHEBI:82657"/>
        <dbReference type="ChEBI" id="CHEBI:91175"/>
        <dbReference type="EC" id="1.14.99.29"/>
    </reaction>
</comment>
<accession>A0A0N4U2H9</accession>
<keyword evidence="3 10" id="KW-0479">Metal-binding</keyword>
<comment type="function">
    <text evidence="10">Catalyzes the hydroxylation of the N(6)-(4-aminobutyl)-L-lysine intermediate to form hypusine, an essential post-translational modification only found in mature eIF-5A factor.</text>
</comment>
<feature type="binding site" evidence="10">
    <location>
        <position position="203"/>
    </location>
    <ligand>
        <name>Fe cation</name>
        <dbReference type="ChEBI" id="CHEBI:24875"/>
        <label>2</label>
    </ligand>
</feature>
<dbReference type="InterPro" id="IPR004155">
    <property type="entry name" value="PBS_lyase_HEAT"/>
</dbReference>
<dbReference type="AlphaFoldDB" id="A0A0N4U2H9"/>
<dbReference type="GO" id="GO:0019135">
    <property type="term" value="F:deoxyhypusine monooxygenase activity"/>
    <property type="evidence" value="ECO:0007669"/>
    <property type="project" value="UniProtKB-UniRule"/>
</dbReference>
<name>A0A0N4U2H9_DRAME</name>
<keyword evidence="8 10" id="KW-0386">Hypusine biosynthesis</keyword>
<keyword evidence="14" id="KW-1185">Reference proteome</keyword>
<evidence type="ECO:0000256" key="8">
    <source>
        <dbReference type="ARBA" id="ARBA00023256"/>
    </source>
</evidence>
<evidence type="ECO:0000256" key="6">
    <source>
        <dbReference type="ARBA" id="ARBA00023004"/>
    </source>
</evidence>
<dbReference type="Gene3D" id="1.25.10.10">
    <property type="entry name" value="Leucine-rich Repeat Variant"/>
    <property type="match status" value="2"/>
</dbReference>
<dbReference type="InterPro" id="IPR011989">
    <property type="entry name" value="ARM-like"/>
</dbReference>
<organism evidence="13 15">
    <name type="scientific">Dracunculus medinensis</name>
    <name type="common">Guinea worm</name>
    <dbReference type="NCBI Taxonomy" id="318479"/>
    <lineage>
        <taxon>Eukaryota</taxon>
        <taxon>Metazoa</taxon>
        <taxon>Ecdysozoa</taxon>
        <taxon>Nematoda</taxon>
        <taxon>Chromadorea</taxon>
        <taxon>Rhabditida</taxon>
        <taxon>Spirurina</taxon>
        <taxon>Dracunculoidea</taxon>
        <taxon>Dracunculidae</taxon>
        <taxon>Dracunculus</taxon>
    </lineage>
</organism>
<reference evidence="12 14" key="2">
    <citation type="submission" date="2018-11" db="EMBL/GenBank/DDBJ databases">
        <authorList>
            <consortium name="Pathogen Informatics"/>
        </authorList>
    </citation>
    <scope>NUCLEOTIDE SEQUENCE [LARGE SCALE GENOMIC DNA]</scope>
</reference>
<dbReference type="HAMAP" id="MF_03101">
    <property type="entry name" value="Deoxyhypusine_hydroxylase"/>
    <property type="match status" value="1"/>
</dbReference>
<dbReference type="STRING" id="318479.A0A0N4U2H9"/>
<dbReference type="PANTHER" id="PTHR12697:SF5">
    <property type="entry name" value="DEOXYHYPUSINE HYDROXYLASE"/>
    <property type="match status" value="1"/>
</dbReference>
<reference evidence="15" key="1">
    <citation type="submission" date="2017-02" db="UniProtKB">
        <authorList>
            <consortium name="WormBaseParasite"/>
        </authorList>
    </citation>
    <scope>IDENTIFICATION</scope>
</reference>
<protein>
    <recommendedName>
        <fullName evidence="10">Deoxyhypusine hydroxylase</fullName>
        <shortName evidence="10">DOHH</shortName>
        <ecNumber evidence="10">1.14.99.29</ecNumber>
    </recommendedName>
    <alternativeName>
        <fullName evidence="10">Deoxyhypusine dioxygenase</fullName>
    </alternativeName>
    <alternativeName>
        <fullName evidence="10">Deoxyhypusine monooxygenase</fullName>
    </alternativeName>
</protein>
<evidence type="ECO:0000256" key="1">
    <source>
        <dbReference type="ARBA" id="ARBA00000068"/>
    </source>
</evidence>
<evidence type="ECO:0000256" key="5">
    <source>
        <dbReference type="ARBA" id="ARBA00023002"/>
    </source>
</evidence>
<comment type="function">
    <text evidence="9">Catalyzes the hydroxylation of the N(6)-(4-aminobutyl)-L-lysine intermediate produced by deoxyhypusine synthase/DHPS on a critical lysine of the eukaryotic translation initiation factor 5A/eIF-5A. This is the second step of the post-translational modification of that lysine into an unusual amino acid residue named hypusine. Hypusination is unique to mature eIF-5A factor and is essential for its function.</text>
</comment>
<dbReference type="InterPro" id="IPR021133">
    <property type="entry name" value="HEAT_type_2"/>
</dbReference>
<dbReference type="SUPFAM" id="SSF48371">
    <property type="entry name" value="ARM repeat"/>
    <property type="match status" value="1"/>
</dbReference>
<dbReference type="InterPro" id="IPR016024">
    <property type="entry name" value="ARM-type_fold"/>
</dbReference>